<gene>
    <name evidence="3" type="ORF">CBR_g37466</name>
</gene>
<feature type="region of interest" description="Disordered" evidence="1">
    <location>
        <begin position="190"/>
        <end position="216"/>
    </location>
</feature>
<keyword evidence="2" id="KW-0812">Transmembrane</keyword>
<feature type="compositionally biased region" description="Polar residues" evidence="1">
    <location>
        <begin position="777"/>
        <end position="787"/>
    </location>
</feature>
<keyword evidence="2" id="KW-1133">Transmembrane helix</keyword>
<dbReference type="EMBL" id="BFEA01000446">
    <property type="protein sequence ID" value="GBG83664.1"/>
    <property type="molecule type" value="Genomic_DNA"/>
</dbReference>
<feature type="compositionally biased region" description="Polar residues" evidence="1">
    <location>
        <begin position="758"/>
        <end position="767"/>
    </location>
</feature>
<feature type="compositionally biased region" description="Basic and acidic residues" evidence="1">
    <location>
        <begin position="43"/>
        <end position="52"/>
    </location>
</feature>
<keyword evidence="2" id="KW-0472">Membrane</keyword>
<protein>
    <recommendedName>
        <fullName evidence="5">Myb-like domain-containing protein</fullName>
    </recommendedName>
</protein>
<accession>A0A388LMZ0</accession>
<name>A0A388LMZ0_CHABU</name>
<dbReference type="Proteomes" id="UP000265515">
    <property type="component" value="Unassembled WGS sequence"/>
</dbReference>
<evidence type="ECO:0000313" key="3">
    <source>
        <dbReference type="EMBL" id="GBG83664.1"/>
    </source>
</evidence>
<feature type="compositionally biased region" description="Polar residues" evidence="1">
    <location>
        <begin position="59"/>
        <end position="71"/>
    </location>
</feature>
<proteinExistence type="predicted"/>
<evidence type="ECO:0000313" key="4">
    <source>
        <dbReference type="Proteomes" id="UP000265515"/>
    </source>
</evidence>
<dbReference type="AlphaFoldDB" id="A0A388LMZ0"/>
<feature type="region of interest" description="Disordered" evidence="1">
    <location>
        <begin position="40"/>
        <end position="130"/>
    </location>
</feature>
<feature type="compositionally biased region" description="Acidic residues" evidence="1">
    <location>
        <begin position="965"/>
        <end position="977"/>
    </location>
</feature>
<dbReference type="Gramene" id="GBG83664">
    <property type="protein sequence ID" value="GBG83664"/>
    <property type="gene ID" value="CBR_g37466"/>
</dbReference>
<reference evidence="3 4" key="1">
    <citation type="journal article" date="2018" name="Cell">
        <title>The Chara Genome: Secondary Complexity and Implications for Plant Terrestrialization.</title>
        <authorList>
            <person name="Nishiyama T."/>
            <person name="Sakayama H."/>
            <person name="Vries J.D."/>
            <person name="Buschmann H."/>
            <person name="Saint-Marcoux D."/>
            <person name="Ullrich K.K."/>
            <person name="Haas F.B."/>
            <person name="Vanderstraeten L."/>
            <person name="Becker D."/>
            <person name="Lang D."/>
            <person name="Vosolsobe S."/>
            <person name="Rombauts S."/>
            <person name="Wilhelmsson P.K.I."/>
            <person name="Janitza P."/>
            <person name="Kern R."/>
            <person name="Heyl A."/>
            <person name="Rumpler F."/>
            <person name="Villalobos L.I.A.C."/>
            <person name="Clay J.M."/>
            <person name="Skokan R."/>
            <person name="Toyoda A."/>
            <person name="Suzuki Y."/>
            <person name="Kagoshima H."/>
            <person name="Schijlen E."/>
            <person name="Tajeshwar N."/>
            <person name="Catarino B."/>
            <person name="Hetherington A.J."/>
            <person name="Saltykova A."/>
            <person name="Bonnot C."/>
            <person name="Breuninger H."/>
            <person name="Symeonidi A."/>
            <person name="Radhakrishnan G.V."/>
            <person name="Van Nieuwerburgh F."/>
            <person name="Deforce D."/>
            <person name="Chang C."/>
            <person name="Karol K.G."/>
            <person name="Hedrich R."/>
            <person name="Ulvskov P."/>
            <person name="Glockner G."/>
            <person name="Delwiche C.F."/>
            <person name="Petrasek J."/>
            <person name="Van de Peer Y."/>
            <person name="Friml J."/>
            <person name="Beilby M."/>
            <person name="Dolan L."/>
            <person name="Kohara Y."/>
            <person name="Sugano S."/>
            <person name="Fujiyama A."/>
            <person name="Delaux P.-M."/>
            <person name="Quint M."/>
            <person name="TheiBen G."/>
            <person name="Hagemann M."/>
            <person name="Harholt J."/>
            <person name="Dunand C."/>
            <person name="Zachgo S."/>
            <person name="Langdale J."/>
            <person name="Maumus F."/>
            <person name="Straeten D.V.D."/>
            <person name="Gould S.B."/>
            <person name="Rensing S.A."/>
        </authorList>
    </citation>
    <scope>NUCLEOTIDE SEQUENCE [LARGE SCALE GENOMIC DNA]</scope>
    <source>
        <strain evidence="3 4">S276</strain>
    </source>
</reference>
<feature type="compositionally biased region" description="Polar residues" evidence="1">
    <location>
        <begin position="104"/>
        <end position="125"/>
    </location>
</feature>
<organism evidence="3 4">
    <name type="scientific">Chara braunii</name>
    <name type="common">Braun's stonewort</name>
    <dbReference type="NCBI Taxonomy" id="69332"/>
    <lineage>
        <taxon>Eukaryota</taxon>
        <taxon>Viridiplantae</taxon>
        <taxon>Streptophyta</taxon>
        <taxon>Charophyceae</taxon>
        <taxon>Charales</taxon>
        <taxon>Characeae</taxon>
        <taxon>Chara</taxon>
    </lineage>
</organism>
<feature type="compositionally biased region" description="Acidic residues" evidence="1">
    <location>
        <begin position="733"/>
        <end position="749"/>
    </location>
</feature>
<sequence>MADLLHRLPLLVLVVVLLLVVVFFNVCFVGLVPLAARRRRSSKKADRIDRRLGNGRPACTTSGSSNRQHSAGSVAKRPYNPSLYAQLPSHEIPLPPSDDEGGDATSSTLPSRSGSTQEWAATQSRGGRRVETPWSYTSLLNEGLCDDDGNAAVDLSFQLSNSSGAAATHTQIINPHPGVDCANNTHDGVCGPRDGGLPQSLREGGGNRNESTSTEESVRVNVRSGCGCHLRREAEPALLLDNSGRRVCVRKVRTCTATGGSCGQSAGRPCINVERRQSREGCNGSTRTKRTKLLLRRPRGVTTLTVTTIATPTICQTLGRWGGRRRTAEWLRGRVPLRKSMGVTREAVDCGKKWDNLMQQFKKVHKFQNLSGWKDYFKLASKARRSEGFSFVMDRSVYDEIEAMTKGDHTIHPKNLADMGAAGGVQMRAGAGAAGDTMATDGGGEAADEEQGSTKDSTFSARSGGGYGKRKNMRQQTFEVVAEVMDKHGALMASTMDSARKRQCLMMLRQCEILESEVEVQREHYAVADEANRMMSAHTVHSDEIYEGHPLPFLLIVAPQSHYKVTRFFKVIIVLDFFKVFIDHRCGSCRSPSRRGSFSPQIRIAPSEVRPLVEKIFFLPRSSVRRVHLLLVRDFLNVVVNHRYGSCRSPSRCGSFSPWIRIAPSEVRRRLVVKIFFSPRRSGTRGKKGENIPADTQGRERGRRHVPKAKRLHSEEASASLPLQRGRSWATANEEEDDDVFTMEEEAAEDNVPAPRGSSLQRSSDQSGARRLLTPPSGAQQMRAHNTTKAKEVVVDVGGEDDEPLESGRPEDDDMAAHQEATVICIAHAFRAAVQMGGIIDGGFISHDRLSRVADCFRLLLAACMWLMRMAGDDPCSHYEAFYFAKLVAKPTLVASMHRAFDHRWSIIRATNAVTERLGKANATFGEYPKYIPDWASCGIVFGHDATITGPEDAKRRDWLGSGPLEDDDDDDGKEDT</sequence>
<evidence type="ECO:0000256" key="1">
    <source>
        <dbReference type="SAM" id="MobiDB-lite"/>
    </source>
</evidence>
<evidence type="ECO:0000256" key="2">
    <source>
        <dbReference type="SAM" id="Phobius"/>
    </source>
</evidence>
<comment type="caution">
    <text evidence="3">The sequence shown here is derived from an EMBL/GenBank/DDBJ whole genome shotgun (WGS) entry which is preliminary data.</text>
</comment>
<feature type="transmembrane region" description="Helical" evidence="2">
    <location>
        <begin position="12"/>
        <end position="36"/>
    </location>
</feature>
<feature type="region of interest" description="Disordered" evidence="1">
    <location>
        <begin position="951"/>
        <end position="977"/>
    </location>
</feature>
<feature type="region of interest" description="Disordered" evidence="1">
    <location>
        <begin position="433"/>
        <end position="472"/>
    </location>
</feature>
<keyword evidence="4" id="KW-1185">Reference proteome</keyword>
<feature type="compositionally biased region" description="Basic residues" evidence="1">
    <location>
        <begin position="701"/>
        <end position="711"/>
    </location>
</feature>
<feature type="region of interest" description="Disordered" evidence="1">
    <location>
        <begin position="682"/>
        <end position="812"/>
    </location>
</feature>
<evidence type="ECO:0008006" key="5">
    <source>
        <dbReference type="Google" id="ProtNLM"/>
    </source>
</evidence>